<dbReference type="Pfam" id="PF23000">
    <property type="entry name" value="ChitinSynthase_IV_N"/>
    <property type="match status" value="1"/>
</dbReference>
<proteinExistence type="predicted"/>
<feature type="compositionally biased region" description="Polar residues" evidence="1">
    <location>
        <begin position="24"/>
        <end position="37"/>
    </location>
</feature>
<protein>
    <recommendedName>
        <fullName evidence="3">Chitin synthase chs-1/2 N-terminal putative transporter domain-containing protein</fullName>
    </recommendedName>
</protein>
<name>A0AAN8FEP9_TRICO</name>
<comment type="caution">
    <text evidence="4">The sequence shown here is derived from an EMBL/GenBank/DDBJ whole genome shotgun (WGS) entry which is preliminary data.</text>
</comment>
<feature type="domain" description="Chitin synthase chs-1/2 N-terminal putative transporter" evidence="3">
    <location>
        <begin position="61"/>
        <end position="209"/>
    </location>
</feature>
<dbReference type="AlphaFoldDB" id="A0AAN8FEP9"/>
<keyword evidence="2" id="KW-0472">Membrane</keyword>
<evidence type="ECO:0000256" key="2">
    <source>
        <dbReference type="SAM" id="Phobius"/>
    </source>
</evidence>
<evidence type="ECO:0000256" key="1">
    <source>
        <dbReference type="SAM" id="MobiDB-lite"/>
    </source>
</evidence>
<feature type="transmembrane region" description="Helical" evidence="2">
    <location>
        <begin position="115"/>
        <end position="137"/>
    </location>
</feature>
<accession>A0AAN8FEP9</accession>
<evidence type="ECO:0000259" key="3">
    <source>
        <dbReference type="Pfam" id="PF23000"/>
    </source>
</evidence>
<reference evidence="4 5" key="1">
    <citation type="submission" date="2019-10" db="EMBL/GenBank/DDBJ databases">
        <title>Assembly and Annotation for the nematode Trichostrongylus colubriformis.</title>
        <authorList>
            <person name="Martin J."/>
        </authorList>
    </citation>
    <scope>NUCLEOTIDE SEQUENCE [LARGE SCALE GENOMIC DNA]</scope>
    <source>
        <strain evidence="4">G859</strain>
        <tissue evidence="4">Whole worm</tissue>
    </source>
</reference>
<dbReference type="EMBL" id="WIXE01016395">
    <property type="protein sequence ID" value="KAK5972702.1"/>
    <property type="molecule type" value="Genomic_DNA"/>
</dbReference>
<organism evidence="4 5">
    <name type="scientific">Trichostrongylus colubriformis</name>
    <name type="common">Black scour worm</name>
    <dbReference type="NCBI Taxonomy" id="6319"/>
    <lineage>
        <taxon>Eukaryota</taxon>
        <taxon>Metazoa</taxon>
        <taxon>Ecdysozoa</taxon>
        <taxon>Nematoda</taxon>
        <taxon>Chromadorea</taxon>
        <taxon>Rhabditida</taxon>
        <taxon>Rhabditina</taxon>
        <taxon>Rhabditomorpha</taxon>
        <taxon>Strongyloidea</taxon>
        <taxon>Trichostrongylidae</taxon>
        <taxon>Trichostrongylus</taxon>
    </lineage>
</organism>
<gene>
    <name evidence="4" type="ORF">GCK32_015893</name>
</gene>
<feature type="non-terminal residue" evidence="4">
    <location>
        <position position="215"/>
    </location>
</feature>
<evidence type="ECO:0000313" key="5">
    <source>
        <dbReference type="Proteomes" id="UP001331761"/>
    </source>
</evidence>
<feature type="transmembrane region" description="Helical" evidence="2">
    <location>
        <begin position="194"/>
        <end position="213"/>
    </location>
</feature>
<evidence type="ECO:0000313" key="4">
    <source>
        <dbReference type="EMBL" id="KAK5972702.1"/>
    </source>
</evidence>
<feature type="transmembrane region" description="Helical" evidence="2">
    <location>
        <begin position="149"/>
        <end position="167"/>
    </location>
</feature>
<dbReference type="InterPro" id="IPR055120">
    <property type="entry name" value="Chs-1/2_IV_N"/>
</dbReference>
<sequence>MEFDTRPSSQGTGYYFSSAEIRTVSPSSDGEQPSTATTRRRSPNRKHGISFDCCHRNPTRLATVFFIETLHAIGVGILVFRIFPDLDAVTATQLTSGMCFIPAILSLLSRRPSKIAVILVIIDIVAIAAQSSGFWAFPMFIPSLEKHSVAIPWCLAFISLAWWQNFVHNDSVFPPVRALARFASRLSERRSKTYAVVSLWKICIYLLCMLTFMSS</sequence>
<dbReference type="Proteomes" id="UP001331761">
    <property type="component" value="Unassembled WGS sequence"/>
</dbReference>
<feature type="transmembrane region" description="Helical" evidence="2">
    <location>
        <begin position="61"/>
        <end position="83"/>
    </location>
</feature>
<keyword evidence="5" id="KW-1185">Reference proteome</keyword>
<feature type="compositionally biased region" description="Polar residues" evidence="1">
    <location>
        <begin position="1"/>
        <end position="12"/>
    </location>
</feature>
<keyword evidence="2" id="KW-1133">Transmembrane helix</keyword>
<feature type="compositionally biased region" description="Basic residues" evidence="1">
    <location>
        <begin position="38"/>
        <end position="48"/>
    </location>
</feature>
<keyword evidence="2" id="KW-0812">Transmembrane</keyword>
<feature type="region of interest" description="Disordered" evidence="1">
    <location>
        <begin position="1"/>
        <end position="49"/>
    </location>
</feature>
<feature type="transmembrane region" description="Helical" evidence="2">
    <location>
        <begin position="89"/>
        <end position="108"/>
    </location>
</feature>